<evidence type="ECO:0000313" key="2">
    <source>
        <dbReference type="Proteomes" id="UP000075886"/>
    </source>
</evidence>
<dbReference type="AlphaFoldDB" id="A0A182QAU4"/>
<protein>
    <recommendedName>
        <fullName evidence="3">OB domain-containing protein</fullName>
    </recommendedName>
</protein>
<dbReference type="EMBL" id="AXCN02001829">
    <property type="status" value="NOT_ANNOTATED_CDS"/>
    <property type="molecule type" value="Genomic_DNA"/>
</dbReference>
<dbReference type="Proteomes" id="UP000075886">
    <property type="component" value="Unassembled WGS sequence"/>
</dbReference>
<dbReference type="EnsemblMetazoa" id="AFAF006487-RA">
    <property type="protein sequence ID" value="AFAF006487-PA"/>
    <property type="gene ID" value="AFAF006487"/>
</dbReference>
<proteinExistence type="predicted"/>
<dbReference type="VEuPathDB" id="VectorBase:AFAF006487"/>
<evidence type="ECO:0008006" key="3">
    <source>
        <dbReference type="Google" id="ProtNLM"/>
    </source>
</evidence>
<name>A0A182QAU4_9DIPT</name>
<dbReference type="STRING" id="69004.A0A182QAU4"/>
<evidence type="ECO:0000313" key="1">
    <source>
        <dbReference type="EnsemblMetazoa" id="AFAF006487-PA"/>
    </source>
</evidence>
<sequence>MCTKMSFRKKIMFNNRSCPQTPVPRSSGPRFPMSAAILETPSIMSSFCETKPKQQPDRPLIEPPAKQFIMSLNESFVENRNIHQPPATGSMSAKSQLNSSFLDCSFTSNYSIPSSMNRKVPLASSSGYNLNTSMPLHGESHWNKPAGLKSFHRTGVPNLHNTFNSSSGVSSYGKRPFSEDNCSKYGNTLPVKQLTAAASIPDASVTKSTYLRILTGTIEHIQRAIREHGRLPLLIETVANIVSVKSGPRAKEKVILLRYHNQGPAMQGVFYEIDQDLPQLAPGDLVRCVGRLQPVGNRLQILKITHTTEQYDRAIVRLQTASAFCTKVRR</sequence>
<reference evidence="1" key="2">
    <citation type="submission" date="2020-05" db="UniProtKB">
        <authorList>
            <consortium name="EnsemblMetazoa"/>
        </authorList>
    </citation>
    <scope>IDENTIFICATION</scope>
    <source>
        <strain evidence="1">FAR1</strain>
    </source>
</reference>
<reference evidence="2" key="1">
    <citation type="submission" date="2014-01" db="EMBL/GenBank/DDBJ databases">
        <title>The Genome Sequence of Anopheles farauti FAR1 (V2).</title>
        <authorList>
            <consortium name="The Broad Institute Genomics Platform"/>
            <person name="Neafsey D.E."/>
            <person name="Besansky N."/>
            <person name="Howell P."/>
            <person name="Walton C."/>
            <person name="Young S.K."/>
            <person name="Zeng Q."/>
            <person name="Gargeya S."/>
            <person name="Fitzgerald M."/>
            <person name="Haas B."/>
            <person name="Abouelleil A."/>
            <person name="Allen A.W."/>
            <person name="Alvarado L."/>
            <person name="Arachchi H.M."/>
            <person name="Berlin A.M."/>
            <person name="Chapman S.B."/>
            <person name="Gainer-Dewar J."/>
            <person name="Goldberg J."/>
            <person name="Griggs A."/>
            <person name="Gujja S."/>
            <person name="Hansen M."/>
            <person name="Howarth C."/>
            <person name="Imamovic A."/>
            <person name="Ireland A."/>
            <person name="Larimer J."/>
            <person name="McCowan C."/>
            <person name="Murphy C."/>
            <person name="Pearson M."/>
            <person name="Poon T.W."/>
            <person name="Priest M."/>
            <person name="Roberts A."/>
            <person name="Saif S."/>
            <person name="Shea T."/>
            <person name="Sisk P."/>
            <person name="Sykes S."/>
            <person name="Wortman J."/>
            <person name="Nusbaum C."/>
            <person name="Birren B."/>
        </authorList>
    </citation>
    <scope>NUCLEOTIDE SEQUENCE [LARGE SCALE GENOMIC DNA]</scope>
    <source>
        <strain evidence="2">FAR1</strain>
    </source>
</reference>
<keyword evidence="2" id="KW-1185">Reference proteome</keyword>
<accession>A0A182QAU4</accession>
<organism evidence="1 2">
    <name type="scientific">Anopheles farauti</name>
    <dbReference type="NCBI Taxonomy" id="69004"/>
    <lineage>
        <taxon>Eukaryota</taxon>
        <taxon>Metazoa</taxon>
        <taxon>Ecdysozoa</taxon>
        <taxon>Arthropoda</taxon>
        <taxon>Hexapoda</taxon>
        <taxon>Insecta</taxon>
        <taxon>Pterygota</taxon>
        <taxon>Neoptera</taxon>
        <taxon>Endopterygota</taxon>
        <taxon>Diptera</taxon>
        <taxon>Nematocera</taxon>
        <taxon>Culicoidea</taxon>
        <taxon>Culicidae</taxon>
        <taxon>Anophelinae</taxon>
        <taxon>Anopheles</taxon>
    </lineage>
</organism>